<dbReference type="Pfam" id="PF07727">
    <property type="entry name" value="RVT_2"/>
    <property type="match status" value="1"/>
</dbReference>
<comment type="caution">
    <text evidence="2">The sequence shown here is derived from an EMBL/GenBank/DDBJ whole genome shotgun (WGS) entry which is preliminary data.</text>
</comment>
<dbReference type="Proteomes" id="UP001630127">
    <property type="component" value="Unassembled WGS sequence"/>
</dbReference>
<accession>A0ABD2Z7A5</accession>
<proteinExistence type="predicted"/>
<evidence type="ECO:0000259" key="1">
    <source>
        <dbReference type="Pfam" id="PF07727"/>
    </source>
</evidence>
<keyword evidence="3" id="KW-1185">Reference proteome</keyword>
<evidence type="ECO:0000313" key="3">
    <source>
        <dbReference type="Proteomes" id="UP001630127"/>
    </source>
</evidence>
<organism evidence="2 3">
    <name type="scientific">Cinchona calisaya</name>
    <dbReference type="NCBI Taxonomy" id="153742"/>
    <lineage>
        <taxon>Eukaryota</taxon>
        <taxon>Viridiplantae</taxon>
        <taxon>Streptophyta</taxon>
        <taxon>Embryophyta</taxon>
        <taxon>Tracheophyta</taxon>
        <taxon>Spermatophyta</taxon>
        <taxon>Magnoliopsida</taxon>
        <taxon>eudicotyledons</taxon>
        <taxon>Gunneridae</taxon>
        <taxon>Pentapetalae</taxon>
        <taxon>asterids</taxon>
        <taxon>lamiids</taxon>
        <taxon>Gentianales</taxon>
        <taxon>Rubiaceae</taxon>
        <taxon>Cinchonoideae</taxon>
        <taxon>Cinchoneae</taxon>
        <taxon>Cinchona</taxon>
    </lineage>
</organism>
<gene>
    <name evidence="2" type="ORF">ACH5RR_026917</name>
</gene>
<reference evidence="2 3" key="1">
    <citation type="submission" date="2024-11" db="EMBL/GenBank/DDBJ databases">
        <title>A near-complete genome assembly of Cinchona calisaya.</title>
        <authorList>
            <person name="Lian D.C."/>
            <person name="Zhao X.W."/>
            <person name="Wei L."/>
        </authorList>
    </citation>
    <scope>NUCLEOTIDE SEQUENCE [LARGE SCALE GENOMIC DNA]</scope>
    <source>
        <tissue evidence="2">Nenye</tissue>
    </source>
</reference>
<feature type="domain" description="Reverse transcriptase Ty1/copia-type" evidence="1">
    <location>
        <begin position="4"/>
        <end position="170"/>
    </location>
</feature>
<dbReference type="EMBL" id="JBJUIK010000011">
    <property type="protein sequence ID" value="KAL3514200.1"/>
    <property type="molecule type" value="Genomic_DNA"/>
</dbReference>
<protein>
    <recommendedName>
        <fullName evidence="1">Reverse transcriptase Ty1/copia-type domain-containing protein</fullName>
    </recommendedName>
</protein>
<dbReference type="AlphaFoldDB" id="A0ABD2Z7A5"/>
<dbReference type="InterPro" id="IPR013103">
    <property type="entry name" value="RVT_2"/>
</dbReference>
<evidence type="ECO:0000313" key="2">
    <source>
        <dbReference type="EMBL" id="KAL3514200.1"/>
    </source>
</evidence>
<sequence length="233" mass="27401">MRLMDVVTAYLYGTLDTEIYMKISEGFNMPDAYKVSRENCSIKLRKSLYGLKKFGRIWYNRLSEYLLKEGYKKDPICSCFFIKRIGSKFVIIIVYVDDINIIRTPEELQNAMNCLKKEFVMKDLGKTKFCIGLQFEHLMHEIFIHQSTYTEKVLKRFYMKKIHPLSTPMVVRSLDVRKDPFGPRENDEQLLGPKVPYLSAIGVLIYLANNTRHDITFVVNLLARFSSFPTRRH</sequence>
<name>A0ABD2Z7A5_9GENT</name>